<dbReference type="Pfam" id="PF00534">
    <property type="entry name" value="Glycos_transf_1"/>
    <property type="match status" value="1"/>
</dbReference>
<dbReference type="CDD" id="cd03801">
    <property type="entry name" value="GT4_PimA-like"/>
    <property type="match status" value="1"/>
</dbReference>
<dbReference type="Gene3D" id="3.90.550.10">
    <property type="entry name" value="Spore Coat Polysaccharide Biosynthesis Protein SpsA, Chain A"/>
    <property type="match status" value="1"/>
</dbReference>
<keyword evidence="3" id="KW-0328">Glycosyltransferase</keyword>
<dbReference type="InterPro" id="IPR028098">
    <property type="entry name" value="Glyco_trans_4-like_N"/>
</dbReference>
<evidence type="ECO:0000256" key="3">
    <source>
        <dbReference type="ARBA" id="ARBA00022676"/>
    </source>
</evidence>
<evidence type="ECO:0000259" key="6">
    <source>
        <dbReference type="Pfam" id="PF13439"/>
    </source>
</evidence>
<evidence type="ECO:0000256" key="2">
    <source>
        <dbReference type="ARBA" id="ARBA00006739"/>
    </source>
</evidence>
<evidence type="ECO:0000256" key="1">
    <source>
        <dbReference type="ARBA" id="ARBA00004776"/>
    </source>
</evidence>
<evidence type="ECO:0000259" key="5">
    <source>
        <dbReference type="Pfam" id="PF00534"/>
    </source>
</evidence>
<dbReference type="PANTHER" id="PTHR43179:SF12">
    <property type="entry name" value="GALACTOFURANOSYLTRANSFERASE GLFT2"/>
    <property type="match status" value="1"/>
</dbReference>
<sequence length="651" mass="71535">MTRPSNDERSVSVLIVAYRSPEQLRTCLDSLDKHMPSDSVLVWDNSGPDYPGMDDVRRSHPTSRWFGDGTNKGFAAAVNALAAEAPNDHLLLLNPDAEVLAPLDRTLAALRRDGVAAAAPMVVPNGERFHSERTGRHRSWDVAHRDSGVVRSLVSKAGYAERLRGTPLSDLYASAPGDVDGYLTGACLAIDRDAWDSVGGFDEEFFLYGEEFDWQQRARAAGWTIRLVDETAIAHSGAGTVAGDEQGTSRSAELLRANVALGLEHRRGVHSADIYLAGTSLLDRVQRSRRAARKRTRAHARPSIVFTINRLVYGGAERHHVLLATELHRRGYDVTIAAMQRFGPLVAEIPHTVRVVRQPWWAPMIDTASRDAIVVSGDTNTEVGFASLWRAAGRHRKWLAAAHIPPELGGPTYSTPLARAMTRADGFVALSRGHWDQATAHQDLGDRVFVAPNGVVSDRSLPAEEPRRPIADVPHLVMLSRILEHKNPHLLVEALDGLRHLPWELSIYGDGPDRERLEALTPADLGDRIRWRGWSPGPQHALADADLLCVPSWSEAFPMVILEAMARRIPVVASSVCAVPDMLDHGKAGRLVEPITVDAWRRTLADLLGDTSTWPALGLAGYDRMRSEYTIESMADAYEEAFDAVLSEGSR</sequence>
<dbReference type="Proteomes" id="UP000077519">
    <property type="component" value="Unassembled WGS sequence"/>
</dbReference>
<accession>A0A177YGQ6</accession>
<comment type="pathway">
    <text evidence="1">Cell wall biogenesis; cell wall polysaccharide biosynthesis.</text>
</comment>
<gene>
    <name evidence="7" type="ORF">A3K89_05280</name>
</gene>
<keyword evidence="4 7" id="KW-0808">Transferase</keyword>
<dbReference type="Pfam" id="PF13439">
    <property type="entry name" value="Glyco_transf_4"/>
    <property type="match status" value="1"/>
</dbReference>
<feature type="domain" description="Glycosyl transferase family 1" evidence="5">
    <location>
        <begin position="474"/>
        <end position="611"/>
    </location>
</feature>
<reference evidence="7 8" key="1">
    <citation type="submission" date="2016-03" db="EMBL/GenBank/DDBJ databases">
        <title>Genome sequence of Rhodococcus kyotonensis KB10.</title>
        <authorList>
            <person name="Jeong H."/>
            <person name="Hong C.E."/>
            <person name="Jo S.H."/>
            <person name="Park J.M."/>
        </authorList>
    </citation>
    <scope>NUCLEOTIDE SEQUENCE [LARGE SCALE GENOMIC DNA]</scope>
    <source>
        <strain evidence="7 8">KB10</strain>
    </source>
</reference>
<evidence type="ECO:0000256" key="4">
    <source>
        <dbReference type="ARBA" id="ARBA00022679"/>
    </source>
</evidence>
<dbReference type="SUPFAM" id="SSF53756">
    <property type="entry name" value="UDP-Glycosyltransferase/glycogen phosphorylase"/>
    <property type="match status" value="1"/>
</dbReference>
<protein>
    <submittedName>
        <fullName evidence="7">Glycosyl transferase family 1</fullName>
    </submittedName>
</protein>
<comment type="similarity">
    <text evidence="2">Belongs to the glycosyltransferase 2 family.</text>
</comment>
<dbReference type="GO" id="GO:0016757">
    <property type="term" value="F:glycosyltransferase activity"/>
    <property type="evidence" value="ECO:0007669"/>
    <property type="project" value="UniProtKB-KW"/>
</dbReference>
<dbReference type="InterPro" id="IPR029044">
    <property type="entry name" value="Nucleotide-diphossugar_trans"/>
</dbReference>
<proteinExistence type="inferred from homology"/>
<dbReference type="InterPro" id="IPR001296">
    <property type="entry name" value="Glyco_trans_1"/>
</dbReference>
<keyword evidence="8" id="KW-1185">Reference proteome</keyword>
<name>A0A177YGQ6_9NOCA</name>
<organism evidence="7 8">
    <name type="scientific">Rhodococcoides kyotonense</name>
    <dbReference type="NCBI Taxonomy" id="398843"/>
    <lineage>
        <taxon>Bacteria</taxon>
        <taxon>Bacillati</taxon>
        <taxon>Actinomycetota</taxon>
        <taxon>Actinomycetes</taxon>
        <taxon>Mycobacteriales</taxon>
        <taxon>Nocardiaceae</taxon>
        <taxon>Rhodococcoides</taxon>
    </lineage>
</organism>
<dbReference type="SUPFAM" id="SSF53448">
    <property type="entry name" value="Nucleotide-diphospho-sugar transferases"/>
    <property type="match status" value="1"/>
</dbReference>
<dbReference type="EMBL" id="LVHI01000012">
    <property type="protein sequence ID" value="OAK54746.1"/>
    <property type="molecule type" value="Genomic_DNA"/>
</dbReference>
<dbReference type="PANTHER" id="PTHR43179">
    <property type="entry name" value="RHAMNOSYLTRANSFERASE WBBL"/>
    <property type="match status" value="1"/>
</dbReference>
<evidence type="ECO:0000313" key="7">
    <source>
        <dbReference type="EMBL" id="OAK54746.1"/>
    </source>
</evidence>
<dbReference type="AlphaFoldDB" id="A0A177YGQ6"/>
<dbReference type="Gene3D" id="3.40.50.2000">
    <property type="entry name" value="Glycogen Phosphorylase B"/>
    <property type="match status" value="2"/>
</dbReference>
<evidence type="ECO:0000313" key="8">
    <source>
        <dbReference type="Proteomes" id="UP000077519"/>
    </source>
</evidence>
<feature type="domain" description="Glycosyltransferase subfamily 4-like N-terminal" evidence="6">
    <location>
        <begin position="313"/>
        <end position="458"/>
    </location>
</feature>
<comment type="caution">
    <text evidence="7">The sequence shown here is derived from an EMBL/GenBank/DDBJ whole genome shotgun (WGS) entry which is preliminary data.</text>
</comment>